<evidence type="ECO:0000313" key="2">
    <source>
        <dbReference type="EMBL" id="GER70160.1"/>
    </source>
</evidence>
<evidence type="ECO:0000313" key="3">
    <source>
        <dbReference type="Proteomes" id="UP000391919"/>
    </source>
</evidence>
<comment type="caution">
    <text evidence="2">The sequence shown here is derived from an EMBL/GenBank/DDBJ whole genome shotgun (WGS) entry which is preliminary data.</text>
</comment>
<dbReference type="InterPro" id="IPR025618">
    <property type="entry name" value="YtpI"/>
</dbReference>
<reference evidence="2 3" key="1">
    <citation type="submission" date="2019-09" db="EMBL/GenBank/DDBJ databases">
        <title>Draft genome sequence of Bacillus sp. JC-7.</title>
        <authorList>
            <person name="Tanaka N."/>
            <person name="Shiwa Y."/>
            <person name="Fujita N."/>
            <person name="Tanasupawat S."/>
        </authorList>
    </citation>
    <scope>NUCLEOTIDE SEQUENCE [LARGE SCALE GENOMIC DNA]</scope>
    <source>
        <strain evidence="2 3">JC-7</strain>
    </source>
</reference>
<dbReference type="Pfam" id="PF14007">
    <property type="entry name" value="YtpI"/>
    <property type="match status" value="1"/>
</dbReference>
<proteinExistence type="predicted"/>
<sequence>MPLLAALIFASLCFYIYFKIKYVRTPLTIEKKYVSAKANMALGSFIFLFGLNELFLYHTGITYVIASVFMALGLFNVSGGYKRLRFYGPYMEKEKNGIRSAQ</sequence>
<gene>
    <name evidence="2" type="primary">ytpI</name>
    <name evidence="2" type="ORF">BpJC7_14630</name>
</gene>
<organism evidence="2 3">
    <name type="scientific">Weizmannia acidilactici</name>
    <dbReference type="NCBI Taxonomy" id="2607726"/>
    <lineage>
        <taxon>Bacteria</taxon>
        <taxon>Bacillati</taxon>
        <taxon>Bacillota</taxon>
        <taxon>Bacilli</taxon>
        <taxon>Bacillales</taxon>
        <taxon>Bacillaceae</taxon>
        <taxon>Heyndrickxia</taxon>
    </lineage>
</organism>
<feature type="transmembrane region" description="Helical" evidence="1">
    <location>
        <begin position="55"/>
        <end position="75"/>
    </location>
</feature>
<keyword evidence="1" id="KW-1133">Transmembrane helix</keyword>
<name>A0A5J4JI00_9BACI</name>
<accession>A0A5J4JI00</accession>
<dbReference type="AlphaFoldDB" id="A0A5J4JI00"/>
<dbReference type="Proteomes" id="UP000391919">
    <property type="component" value="Unassembled WGS sequence"/>
</dbReference>
<evidence type="ECO:0000256" key="1">
    <source>
        <dbReference type="SAM" id="Phobius"/>
    </source>
</evidence>
<dbReference type="RefSeq" id="WP_151680329.1">
    <property type="nucleotide sequence ID" value="NZ_BKZP01000013.1"/>
</dbReference>
<keyword evidence="3" id="KW-1185">Reference proteome</keyword>
<keyword evidence="1" id="KW-0472">Membrane</keyword>
<protein>
    <submittedName>
        <fullName evidence="2">Membrane protein YtpI</fullName>
    </submittedName>
</protein>
<dbReference type="EMBL" id="BKZQ01000016">
    <property type="protein sequence ID" value="GER70160.1"/>
    <property type="molecule type" value="Genomic_DNA"/>
</dbReference>
<keyword evidence="1" id="KW-0812">Transmembrane</keyword>